<reference evidence="6 7" key="1">
    <citation type="submission" date="2020-07" db="EMBL/GenBank/DDBJ databases">
        <title>Facklamia lactis sp. nov., isolated from raw milk.</title>
        <authorList>
            <person name="Doll E.V."/>
            <person name="Huptas C."/>
            <person name="Staib L."/>
            <person name="Wenning M."/>
            <person name="Scherer S."/>
        </authorList>
    </citation>
    <scope>NUCLEOTIDE SEQUENCE [LARGE SCALE GENOMIC DNA]</scope>
    <source>
        <strain evidence="6 7">DSM 111018</strain>
    </source>
</reference>
<keyword evidence="2 5" id="KW-0812">Transmembrane</keyword>
<name>A0ABS0LR18_9LACT</name>
<feature type="transmembrane region" description="Helical" evidence="5">
    <location>
        <begin position="113"/>
        <end position="133"/>
    </location>
</feature>
<organism evidence="6 7">
    <name type="scientific">Facklamia lactis</name>
    <dbReference type="NCBI Taxonomy" id="2749967"/>
    <lineage>
        <taxon>Bacteria</taxon>
        <taxon>Bacillati</taxon>
        <taxon>Bacillota</taxon>
        <taxon>Bacilli</taxon>
        <taxon>Lactobacillales</taxon>
        <taxon>Aerococcaceae</taxon>
        <taxon>Facklamia</taxon>
    </lineage>
</organism>
<evidence type="ECO:0000256" key="1">
    <source>
        <dbReference type="ARBA" id="ARBA00004141"/>
    </source>
</evidence>
<feature type="transmembrane region" description="Helical" evidence="5">
    <location>
        <begin position="38"/>
        <end position="55"/>
    </location>
</feature>
<feature type="transmembrane region" description="Helical" evidence="5">
    <location>
        <begin position="190"/>
        <end position="214"/>
    </location>
</feature>
<comment type="subcellular location">
    <subcellularLocation>
        <location evidence="1">Membrane</location>
        <topology evidence="1">Multi-pass membrane protein</topology>
    </subcellularLocation>
</comment>
<proteinExistence type="predicted"/>
<evidence type="ECO:0000256" key="3">
    <source>
        <dbReference type="ARBA" id="ARBA00022989"/>
    </source>
</evidence>
<dbReference type="EMBL" id="JACBXQ010000003">
    <property type="protein sequence ID" value="MBG9986605.1"/>
    <property type="molecule type" value="Genomic_DNA"/>
</dbReference>
<dbReference type="Gene3D" id="1.20.1080.10">
    <property type="entry name" value="Glycerol uptake facilitator protein"/>
    <property type="match status" value="1"/>
</dbReference>
<feature type="transmembrane region" description="Helical" evidence="5">
    <location>
        <begin position="67"/>
        <end position="84"/>
    </location>
</feature>
<protein>
    <submittedName>
        <fullName evidence="6">Formate/nitrite transporter family protein</fullName>
    </submittedName>
</protein>
<feature type="transmembrane region" description="Helical" evidence="5">
    <location>
        <begin position="234"/>
        <end position="259"/>
    </location>
</feature>
<dbReference type="InterPro" id="IPR000292">
    <property type="entry name" value="For/NO2_transpt"/>
</dbReference>
<dbReference type="RefSeq" id="WP_197115513.1">
    <property type="nucleotide sequence ID" value="NZ_JACBXQ010000003.1"/>
</dbReference>
<keyword evidence="7" id="KW-1185">Reference proteome</keyword>
<dbReference type="Proteomes" id="UP000721415">
    <property type="component" value="Unassembled WGS sequence"/>
</dbReference>
<feature type="transmembrane region" description="Helical" evidence="5">
    <location>
        <begin position="162"/>
        <end position="183"/>
    </location>
</feature>
<dbReference type="Pfam" id="PF01226">
    <property type="entry name" value="Form_Nir_trans"/>
    <property type="match status" value="1"/>
</dbReference>
<evidence type="ECO:0000313" key="7">
    <source>
        <dbReference type="Proteomes" id="UP000721415"/>
    </source>
</evidence>
<accession>A0ABS0LR18</accession>
<dbReference type="InterPro" id="IPR023271">
    <property type="entry name" value="Aquaporin-like"/>
</dbReference>
<comment type="caution">
    <text evidence="6">The sequence shown here is derived from an EMBL/GenBank/DDBJ whole genome shotgun (WGS) entry which is preliminary data.</text>
</comment>
<sequence>MEESSVVQSNFVQIVGASVKKKEGLFDQSKTRYFVRSMYAGAMLVFATAAGVYAADYLNVGAPHVGKFAYSLLFPFGLAFILFLHQELVTSNMMYLTAGTYHRFISAGKSIQILFFCTLGNLLGALLAAALIAHTGAFSHLTAENFIVATVEGKLGKGLGQVFIEAIAANIYVNLAILGYLLAKNEVAKLFIVFGAIFMFVFLGFEHVVANFGSVGLVLFSNYSSSSMAASTVILAWLVAWIGNYIGGGLLLGLVYAWLNENGLPLND</sequence>
<evidence type="ECO:0000256" key="5">
    <source>
        <dbReference type="SAM" id="Phobius"/>
    </source>
</evidence>
<keyword evidence="3 5" id="KW-1133">Transmembrane helix</keyword>
<gene>
    <name evidence="6" type="ORF">HZY91_06805</name>
</gene>
<dbReference type="PANTHER" id="PTHR30520:SF8">
    <property type="entry name" value="NITRITE TRANSPORTER NIRC"/>
    <property type="match status" value="1"/>
</dbReference>
<evidence type="ECO:0000256" key="2">
    <source>
        <dbReference type="ARBA" id="ARBA00022692"/>
    </source>
</evidence>
<keyword evidence="4 5" id="KW-0472">Membrane</keyword>
<evidence type="ECO:0000256" key="4">
    <source>
        <dbReference type="ARBA" id="ARBA00023136"/>
    </source>
</evidence>
<dbReference type="PANTHER" id="PTHR30520">
    <property type="entry name" value="FORMATE TRANSPORTER-RELATED"/>
    <property type="match status" value="1"/>
</dbReference>
<evidence type="ECO:0000313" key="6">
    <source>
        <dbReference type="EMBL" id="MBG9986605.1"/>
    </source>
</evidence>